<feature type="region of interest" description="Disordered" evidence="1">
    <location>
        <begin position="327"/>
        <end position="347"/>
    </location>
</feature>
<feature type="region of interest" description="Disordered" evidence="1">
    <location>
        <begin position="690"/>
        <end position="729"/>
    </location>
</feature>
<evidence type="ECO:0000259" key="2">
    <source>
        <dbReference type="SMART" id="SM00382"/>
    </source>
</evidence>
<dbReference type="SMART" id="SM00382">
    <property type="entry name" value="AAA"/>
    <property type="match status" value="1"/>
</dbReference>
<evidence type="ECO:0000256" key="1">
    <source>
        <dbReference type="SAM" id="MobiDB-lite"/>
    </source>
</evidence>
<evidence type="ECO:0000313" key="3">
    <source>
        <dbReference type="EMBL" id="QRD03554.1"/>
    </source>
</evidence>
<dbReference type="Gene3D" id="3.40.50.300">
    <property type="entry name" value="P-loop containing nucleotide triphosphate hydrolases"/>
    <property type="match status" value="1"/>
</dbReference>
<dbReference type="EMBL" id="CP069037">
    <property type="protein sequence ID" value="QRD03554.1"/>
    <property type="molecule type" value="Genomic_DNA"/>
</dbReference>
<dbReference type="AlphaFoldDB" id="A0A7U2FE30"/>
<organism evidence="3 4">
    <name type="scientific">Phaeosphaeria nodorum (strain SN15 / ATCC MYA-4574 / FGSC 10173)</name>
    <name type="common">Glume blotch fungus</name>
    <name type="synonym">Parastagonospora nodorum</name>
    <dbReference type="NCBI Taxonomy" id="321614"/>
    <lineage>
        <taxon>Eukaryota</taxon>
        <taxon>Fungi</taxon>
        <taxon>Dikarya</taxon>
        <taxon>Ascomycota</taxon>
        <taxon>Pezizomycotina</taxon>
        <taxon>Dothideomycetes</taxon>
        <taxon>Pleosporomycetidae</taxon>
        <taxon>Pleosporales</taxon>
        <taxon>Pleosporineae</taxon>
        <taxon>Phaeosphaeriaceae</taxon>
        <taxon>Parastagonospora</taxon>
    </lineage>
</organism>
<name>A0A7U2FE30_PHANO</name>
<protein>
    <recommendedName>
        <fullName evidence="2">AAA+ ATPase domain-containing protein</fullName>
    </recommendedName>
</protein>
<keyword evidence="4" id="KW-1185">Reference proteome</keyword>
<feature type="region of interest" description="Disordered" evidence="1">
    <location>
        <begin position="195"/>
        <end position="228"/>
    </location>
</feature>
<feature type="region of interest" description="Disordered" evidence="1">
    <location>
        <begin position="526"/>
        <end position="577"/>
    </location>
</feature>
<feature type="compositionally biased region" description="Acidic residues" evidence="1">
    <location>
        <begin position="553"/>
        <end position="566"/>
    </location>
</feature>
<reference evidence="4" key="1">
    <citation type="journal article" date="2021" name="BMC Genomics">
        <title>Chromosome-level genome assembly and manually-curated proteome of model necrotroph Parastagonospora nodorum Sn15 reveals a genome-wide trove of candidate effector homologs, and redundancy of virulence-related functions within an accessory chromosome.</title>
        <authorList>
            <person name="Bertazzoni S."/>
            <person name="Jones D.A.B."/>
            <person name="Phan H.T."/>
            <person name="Tan K.-C."/>
            <person name="Hane J.K."/>
        </authorList>
    </citation>
    <scope>NUCLEOTIDE SEQUENCE [LARGE SCALE GENOMIC DNA]</scope>
    <source>
        <strain evidence="4">SN15 / ATCC MYA-4574 / FGSC 10173)</strain>
    </source>
</reference>
<dbReference type="InterPro" id="IPR003593">
    <property type="entry name" value="AAA+_ATPase"/>
</dbReference>
<sequence>MNHEGSQSLHPFFSKPQRGPAPLEDLSINETPMNDVNDDPDYEHTTTNAQPVKARKKRTRKTDASHTKNQASLEQFTQSVQVQHVDQAVKDEVAGPTLQEDLNLDRRKRRKTVSPAPTIPNLDWPQQIQEQVRAPGSESMLMAPTEPVDETPNTLLRTTSPVPTPAAPETIAATDEPLDTDTVAEIVTPKKQIKITKSGKLVSSPPKPKTEHSTTPKRRRGRKPAKPKVLSTVTIIKYGTDSTSRHAIGGRIDAILAGITSTGKRSTTTKKGLSKPAEPPKSTHPFFMGKATKGVEDMPTKPAANLPPPTPRKSAVTPGKLRAEARRDCSPQPMPTFGTSSGPKRTTKQAGLFDAAWPTRETSHVRNLEADMVHHMDLDVTRSLPLRARKLKNRVAILREEEEIMSRLARDIAAGMKPNFEISDFDFKPPEDVRLPKRLLTTGVEIQRRVHERLQSQAHPAVQSLFKDIEHTLTAFDEGRCETQAWAQKYSPKCASHVLSEGKDALVLRDWLQSLTVMAVGGASGSVKNDGVDAKRPPKKKRKKAVDDFIVSDGDEEDEEMIEVSDTDNTGHTRSFRRPRWTRNNNVIVITGPHGCGKSATVYAVAKELDFEIFEINSGTRRSGKDIQDRVGDMTANHLVNHKRAEAAVAEDEGAVLKDADNDTTRMDTACQKDIDSGRQGTMMTFFKANPTTKPKAKSKPKTQQAPGEFPTSARKTMQPALPGAPKSQKQSLILFEEADILFEEDQQFWAQVTKLAAHSKRPIVITCNDERQIPFQDLPLAAVLRLRPPPADLAVDYMLVLAGREGHILDRQAVRHLFESKNHDLRGSITELNLWCQMSVGDKKGGLEWMYQRWPPGKDIDAQGRLLRVASEGTYQSGMGWLSHNVFQTYSNTVFDKEEELLNEVWADWGVDPDAWEASSSRHSKSTQCDSTSSLEQLDSFMDTLSAADVFSRVGLPSYERYFEEPADPTLPPIFDKSRLSYTLAAPLLQADHQTDFLQFDASIYTQTHLLARRTFPELARLVSASTSHKPSTETEYSTEILRIRAAKSKEYLLSRPHFSFALDCLAAPPDQTLPERTSFILTPSSFDRTFRIITLDLAPYVRSIVAHEQILESQRVRLSNLLSAGGNGKRSRTTRASRVALEGGVRETKRRDRWFDAHVNFELVMATAGKDWTGMGWRNEEEMEEGSASITGTQESLAGSQDIVMNEAGAEHVIASNEQIGALSHSIIE</sequence>
<dbReference type="GO" id="GO:0005524">
    <property type="term" value="F:ATP binding"/>
    <property type="evidence" value="ECO:0007669"/>
    <property type="project" value="InterPro"/>
</dbReference>
<dbReference type="PANTHER" id="PTHR23389:SF21">
    <property type="entry name" value="ATPASE FAMILY AAA DOMAIN-CONTAINING PROTEIN 5"/>
    <property type="match status" value="1"/>
</dbReference>
<feature type="compositionally biased region" description="Low complexity" evidence="1">
    <location>
        <begin position="263"/>
        <end position="275"/>
    </location>
</feature>
<dbReference type="InterPro" id="IPR027417">
    <property type="entry name" value="P-loop_NTPase"/>
</dbReference>
<feature type="compositionally biased region" description="Basic residues" evidence="1">
    <location>
        <begin position="215"/>
        <end position="226"/>
    </location>
</feature>
<feature type="region of interest" description="Disordered" evidence="1">
    <location>
        <begin position="1"/>
        <end position="76"/>
    </location>
</feature>
<feature type="compositionally biased region" description="Polar residues" evidence="1">
    <location>
        <begin position="67"/>
        <end position="76"/>
    </location>
</feature>
<feature type="domain" description="AAA+ ATPase" evidence="2">
    <location>
        <begin position="584"/>
        <end position="791"/>
    </location>
</feature>
<evidence type="ECO:0000313" key="4">
    <source>
        <dbReference type="Proteomes" id="UP000663193"/>
    </source>
</evidence>
<feature type="region of interest" description="Disordered" evidence="1">
    <location>
        <begin position="263"/>
        <end position="286"/>
    </location>
</feature>
<dbReference type="PANTHER" id="PTHR23389">
    <property type="entry name" value="CHROMOSOME TRANSMISSION FIDELITY FACTOR 18"/>
    <property type="match status" value="1"/>
</dbReference>
<dbReference type="Pfam" id="PF00004">
    <property type="entry name" value="AAA"/>
    <property type="match status" value="1"/>
</dbReference>
<accession>A0A7U2FE30</accession>
<feature type="region of interest" description="Disordered" evidence="1">
    <location>
        <begin position="142"/>
        <end position="165"/>
    </location>
</feature>
<feature type="compositionally biased region" description="Polar residues" evidence="1">
    <location>
        <begin position="151"/>
        <end position="160"/>
    </location>
</feature>
<dbReference type="GO" id="GO:0016887">
    <property type="term" value="F:ATP hydrolysis activity"/>
    <property type="evidence" value="ECO:0007669"/>
    <property type="project" value="InterPro"/>
</dbReference>
<dbReference type="Proteomes" id="UP000663193">
    <property type="component" value="Chromosome 15"/>
</dbReference>
<dbReference type="OrthoDB" id="9996895at2759"/>
<dbReference type="VEuPathDB" id="FungiDB:JI435_103200"/>
<gene>
    <name evidence="3" type="ORF">JI435_103200</name>
</gene>
<proteinExistence type="predicted"/>
<dbReference type="InterPro" id="IPR003959">
    <property type="entry name" value="ATPase_AAA_core"/>
</dbReference>
<dbReference type="SUPFAM" id="SSF52540">
    <property type="entry name" value="P-loop containing nucleoside triphosphate hydrolases"/>
    <property type="match status" value="1"/>
</dbReference>